<protein>
    <recommendedName>
        <fullName evidence="2">Glycosyltransferase subfamily 4-like N-terminal domain-containing protein</fullName>
    </recommendedName>
</protein>
<feature type="domain" description="Glycosyltransferase subfamily 4-like N-terminal" evidence="2">
    <location>
        <begin position="17"/>
        <end position="196"/>
    </location>
</feature>
<keyword evidence="1" id="KW-0472">Membrane</keyword>
<proteinExistence type="predicted"/>
<gene>
    <name evidence="3" type="ORF">S01H1_41464</name>
</gene>
<evidence type="ECO:0000256" key="1">
    <source>
        <dbReference type="SAM" id="Phobius"/>
    </source>
</evidence>
<dbReference type="SUPFAM" id="SSF53756">
    <property type="entry name" value="UDP-Glycosyltransferase/glycogen phosphorylase"/>
    <property type="match status" value="1"/>
</dbReference>
<feature type="transmembrane region" description="Helical" evidence="1">
    <location>
        <begin position="83"/>
        <end position="100"/>
    </location>
</feature>
<evidence type="ECO:0000259" key="2">
    <source>
        <dbReference type="Pfam" id="PF13579"/>
    </source>
</evidence>
<dbReference type="EMBL" id="BARS01026302">
    <property type="protein sequence ID" value="GAG00039.1"/>
    <property type="molecule type" value="Genomic_DNA"/>
</dbReference>
<sequence>MHICYIHQHFCTNEGAGGTRSYDVSRHLVEMGHRVTVICGVMDGSGLKLAPWYKPFRKMRMEGFDVIVCNVLYSGRQGFWARFWAFCWFAVLASIAVFMVRDPDVVFATHTPLTVGIPGYIGARVHRTPFIFEVRDLWPESDIICGNLREGSLLAAALACLEEWIYAKADKIMLVSPGFEKRLAERGYPPAKLKTVLLGADGNVFRQLVPNKDFRPHHGLEGKTLAVYTGAHGRANGLDY</sequence>
<feature type="non-terminal residue" evidence="3">
    <location>
        <position position="240"/>
    </location>
</feature>
<dbReference type="Gene3D" id="3.40.50.2000">
    <property type="entry name" value="Glycogen Phosphorylase B"/>
    <property type="match status" value="1"/>
</dbReference>
<keyword evidence="1" id="KW-0812">Transmembrane</keyword>
<comment type="caution">
    <text evidence="3">The sequence shown here is derived from an EMBL/GenBank/DDBJ whole genome shotgun (WGS) entry which is preliminary data.</text>
</comment>
<keyword evidence="1" id="KW-1133">Transmembrane helix</keyword>
<dbReference type="Pfam" id="PF13579">
    <property type="entry name" value="Glyco_trans_4_4"/>
    <property type="match status" value="1"/>
</dbReference>
<accession>X0U2P7</accession>
<evidence type="ECO:0000313" key="3">
    <source>
        <dbReference type="EMBL" id="GAG00039.1"/>
    </source>
</evidence>
<dbReference type="InterPro" id="IPR028098">
    <property type="entry name" value="Glyco_trans_4-like_N"/>
</dbReference>
<organism evidence="3">
    <name type="scientific">marine sediment metagenome</name>
    <dbReference type="NCBI Taxonomy" id="412755"/>
    <lineage>
        <taxon>unclassified sequences</taxon>
        <taxon>metagenomes</taxon>
        <taxon>ecological metagenomes</taxon>
    </lineage>
</organism>
<reference evidence="3" key="1">
    <citation type="journal article" date="2014" name="Front. Microbiol.">
        <title>High frequency of phylogenetically diverse reductive dehalogenase-homologous genes in deep subseafloor sedimentary metagenomes.</title>
        <authorList>
            <person name="Kawai M."/>
            <person name="Futagami T."/>
            <person name="Toyoda A."/>
            <person name="Takaki Y."/>
            <person name="Nishi S."/>
            <person name="Hori S."/>
            <person name="Arai W."/>
            <person name="Tsubouchi T."/>
            <person name="Morono Y."/>
            <person name="Uchiyama I."/>
            <person name="Ito T."/>
            <person name="Fujiyama A."/>
            <person name="Inagaki F."/>
            <person name="Takami H."/>
        </authorList>
    </citation>
    <scope>NUCLEOTIDE SEQUENCE</scope>
    <source>
        <strain evidence="3">Expedition CK06-06</strain>
    </source>
</reference>
<name>X0U2P7_9ZZZZ</name>
<dbReference type="AlphaFoldDB" id="X0U2P7"/>
<dbReference type="CDD" id="cd03794">
    <property type="entry name" value="GT4_WbuB-like"/>
    <property type="match status" value="1"/>
</dbReference>